<protein>
    <recommendedName>
        <fullName evidence="4">DUF2178 domain-containing protein</fullName>
    </recommendedName>
</protein>
<dbReference type="RefSeq" id="WP_012200440.1">
    <property type="nucleotide sequence ID" value="NC_010001.1"/>
</dbReference>
<evidence type="ECO:0000313" key="2">
    <source>
        <dbReference type="EMBL" id="ABX42786.1"/>
    </source>
</evidence>
<accession>A9KLP2</accession>
<dbReference type="eggNOG" id="ENOG503104I">
    <property type="taxonomic scope" value="Bacteria"/>
</dbReference>
<feature type="transmembrane region" description="Helical" evidence="1">
    <location>
        <begin position="42"/>
        <end position="60"/>
    </location>
</feature>
<reference evidence="3" key="1">
    <citation type="submission" date="2007-11" db="EMBL/GenBank/DDBJ databases">
        <title>Complete genome sequence of Clostridium phytofermentans ISDg.</title>
        <authorList>
            <person name="Leschine S.B."/>
            <person name="Warnick T.A."/>
            <person name="Blanchard J.L."/>
            <person name="Schnell D.J."/>
            <person name="Petit E.L."/>
            <person name="LaTouf W.G."/>
            <person name="Copeland A."/>
            <person name="Lucas S."/>
            <person name="Lapidus A."/>
            <person name="Barry K."/>
            <person name="Glavina del Rio T."/>
            <person name="Dalin E."/>
            <person name="Tice H."/>
            <person name="Pitluck S."/>
            <person name="Kiss H."/>
            <person name="Brettin T."/>
            <person name="Bruce D."/>
            <person name="Detter J.C."/>
            <person name="Han C."/>
            <person name="Kuske C."/>
            <person name="Schmutz J."/>
            <person name="Larimer F."/>
            <person name="Land M."/>
            <person name="Hauser L."/>
            <person name="Kyrpides N."/>
            <person name="Kim E.A."/>
            <person name="Richardson P."/>
        </authorList>
    </citation>
    <scope>NUCLEOTIDE SEQUENCE [LARGE SCALE GENOMIC DNA]</scope>
    <source>
        <strain evidence="3">ATCC 700394 / DSM 18823 / ISDg</strain>
    </source>
</reference>
<dbReference type="HOGENOM" id="CLU_149214_1_0_9"/>
<feature type="transmembrane region" description="Helical" evidence="1">
    <location>
        <begin position="12"/>
        <end position="30"/>
    </location>
</feature>
<keyword evidence="3" id="KW-1185">Reference proteome</keyword>
<gene>
    <name evidence="2" type="ordered locus">Cphy_2425</name>
</gene>
<dbReference type="KEGG" id="cpy:Cphy_2425"/>
<name>A9KLP2_LACP7</name>
<keyword evidence="1" id="KW-0812">Transmembrane</keyword>
<evidence type="ECO:0000313" key="3">
    <source>
        <dbReference type="Proteomes" id="UP000000370"/>
    </source>
</evidence>
<dbReference type="EMBL" id="CP000885">
    <property type="protein sequence ID" value="ABX42786.1"/>
    <property type="molecule type" value="Genomic_DNA"/>
</dbReference>
<proteinExistence type="predicted"/>
<keyword evidence="1" id="KW-0472">Membrane</keyword>
<sequence precursor="true">MKSRSIAKNGIFIAFSIMLLIASVFLLIKYPDAKGMLQTLPFILIGIGSGILGTNIGIVVQQHIFKKNPNAHKKFKIEENDERNIQLNQYSKAKAYDATIYLYSALMLYFALIGAKLILLLPLVGCYLISIVIRMYHLYQCQKKM</sequence>
<dbReference type="OrthoDB" id="2194123at2"/>
<evidence type="ECO:0008006" key="4">
    <source>
        <dbReference type="Google" id="ProtNLM"/>
    </source>
</evidence>
<keyword evidence="1" id="KW-1133">Transmembrane helix</keyword>
<feature type="transmembrane region" description="Helical" evidence="1">
    <location>
        <begin position="95"/>
        <end position="112"/>
    </location>
</feature>
<feature type="transmembrane region" description="Helical" evidence="1">
    <location>
        <begin position="118"/>
        <end position="139"/>
    </location>
</feature>
<organism evidence="2 3">
    <name type="scientific">Lachnoclostridium phytofermentans (strain ATCC 700394 / DSM 18823 / ISDg)</name>
    <name type="common">Clostridium phytofermentans</name>
    <dbReference type="NCBI Taxonomy" id="357809"/>
    <lineage>
        <taxon>Bacteria</taxon>
        <taxon>Bacillati</taxon>
        <taxon>Bacillota</taxon>
        <taxon>Clostridia</taxon>
        <taxon>Lachnospirales</taxon>
        <taxon>Lachnospiraceae</taxon>
    </lineage>
</organism>
<dbReference type="AlphaFoldDB" id="A9KLP2"/>
<dbReference type="Proteomes" id="UP000000370">
    <property type="component" value="Chromosome"/>
</dbReference>
<dbReference type="STRING" id="357809.Cphy_2425"/>
<evidence type="ECO:0000256" key="1">
    <source>
        <dbReference type="SAM" id="Phobius"/>
    </source>
</evidence>